<dbReference type="EMBL" id="LXFE01000175">
    <property type="protein sequence ID" value="OLL26503.1"/>
    <property type="molecule type" value="Genomic_DNA"/>
</dbReference>
<proteinExistence type="predicted"/>
<dbReference type="Gene3D" id="3.40.50.720">
    <property type="entry name" value="NAD(P)-binding Rossmann-like Domain"/>
    <property type="match status" value="1"/>
</dbReference>
<dbReference type="InterPro" id="IPR036291">
    <property type="entry name" value="NAD(P)-bd_dom_sf"/>
</dbReference>
<gene>
    <name evidence="2" type="ORF">NEOLI_004191</name>
</gene>
<dbReference type="OrthoDB" id="16464at2759"/>
<dbReference type="STRING" id="1198029.A0A1U7LVA4"/>
<dbReference type="Pfam" id="PF01370">
    <property type="entry name" value="Epimerase"/>
    <property type="match status" value="1"/>
</dbReference>
<accession>A0A1U7LVA4</accession>
<organism evidence="2 3">
    <name type="scientific">Neolecta irregularis (strain DAH-3)</name>
    <dbReference type="NCBI Taxonomy" id="1198029"/>
    <lineage>
        <taxon>Eukaryota</taxon>
        <taxon>Fungi</taxon>
        <taxon>Dikarya</taxon>
        <taxon>Ascomycota</taxon>
        <taxon>Taphrinomycotina</taxon>
        <taxon>Neolectales</taxon>
        <taxon>Neolectaceae</taxon>
        <taxon>Neolecta</taxon>
    </lineage>
</organism>
<evidence type="ECO:0000259" key="1">
    <source>
        <dbReference type="Pfam" id="PF01370"/>
    </source>
</evidence>
<dbReference type="PANTHER" id="PTHR43245:SF11">
    <property type="entry name" value="LD23561P"/>
    <property type="match status" value="1"/>
</dbReference>
<keyword evidence="3" id="KW-1185">Reference proteome</keyword>
<protein>
    <recommendedName>
        <fullName evidence="1">NAD-dependent epimerase/dehydratase domain-containing protein</fullName>
    </recommendedName>
</protein>
<dbReference type="PANTHER" id="PTHR43245">
    <property type="entry name" value="BIFUNCTIONAL POLYMYXIN RESISTANCE PROTEIN ARNA"/>
    <property type="match status" value="1"/>
</dbReference>
<dbReference type="AlphaFoldDB" id="A0A1U7LVA4"/>
<dbReference type="SUPFAM" id="SSF51735">
    <property type="entry name" value="NAD(P)-binding Rossmann-fold domains"/>
    <property type="match status" value="1"/>
</dbReference>
<sequence length="382" mass="43391">MHLKACVISSPFYKTSWAPFDCPEFEMAKILVIGGLSFKGRHFCQYIKQHDVASKLCVVDKGVPEVSFLDAASEDAIIPYYVQGDMGNPTHVERVFSLENWDWVFNVGPDVPANLDDKVYEHAVLRASVLPAKKAAQLRVKFFLHLSSYLVYEPTGKLKFEEGSGVRPTTKAGRWKYKAELELEKLKGQGLNLVILRPAIVYGPYGPIEACAKLVLLGDPEIGQHQVSVKDVSKAMIHLARWYEPIHKTAPVFNLADKSDLRLYNMAMLYSQVHEIKVEFVRSRLLPGEYYSQMDDEILSTWSDILKMANISVTPLAPQFHSGLFDLPEVCVDGTKIERETAFVYDHPYISADDEFGVLRDYIRRKMWPKVLGKGQVERMQK</sequence>
<reference evidence="2 3" key="1">
    <citation type="submission" date="2016-04" db="EMBL/GenBank/DDBJ databases">
        <title>Evolutionary innovation and constraint leading to complex multicellularity in the Ascomycota.</title>
        <authorList>
            <person name="Cisse O."/>
            <person name="Nguyen A."/>
            <person name="Hewitt D.A."/>
            <person name="Jedd G."/>
            <person name="Stajich J.E."/>
        </authorList>
    </citation>
    <scope>NUCLEOTIDE SEQUENCE [LARGE SCALE GENOMIC DNA]</scope>
    <source>
        <strain evidence="2 3">DAH-3</strain>
    </source>
</reference>
<dbReference type="Proteomes" id="UP000186594">
    <property type="component" value="Unassembled WGS sequence"/>
</dbReference>
<evidence type="ECO:0000313" key="2">
    <source>
        <dbReference type="EMBL" id="OLL26503.1"/>
    </source>
</evidence>
<dbReference type="InterPro" id="IPR050177">
    <property type="entry name" value="Lipid_A_modif_metabolic_enz"/>
</dbReference>
<name>A0A1U7LVA4_NEOID</name>
<evidence type="ECO:0000313" key="3">
    <source>
        <dbReference type="Proteomes" id="UP000186594"/>
    </source>
</evidence>
<dbReference type="InterPro" id="IPR001509">
    <property type="entry name" value="Epimerase_deHydtase"/>
</dbReference>
<feature type="domain" description="NAD-dependent epimerase/dehydratase" evidence="1">
    <location>
        <begin position="30"/>
        <end position="205"/>
    </location>
</feature>
<comment type="caution">
    <text evidence="2">The sequence shown here is derived from an EMBL/GenBank/DDBJ whole genome shotgun (WGS) entry which is preliminary data.</text>
</comment>